<comment type="catalytic activity">
    <reaction evidence="1">
        <text>N(6)-(dimethylallyl)adenosine 5'-phosphate + H2O = N(6)-dimethylallyladenine + D-ribose 5-phosphate</text>
        <dbReference type="Rhea" id="RHEA:48560"/>
        <dbReference type="ChEBI" id="CHEBI:15377"/>
        <dbReference type="ChEBI" id="CHEBI:17660"/>
        <dbReference type="ChEBI" id="CHEBI:57526"/>
        <dbReference type="ChEBI" id="CHEBI:78346"/>
        <dbReference type="EC" id="3.2.2.n1"/>
    </reaction>
</comment>
<keyword evidence="1" id="KW-0378">Hydrolase</keyword>
<dbReference type="EC" id="3.2.2.n1" evidence="1"/>
<organism evidence="3 4">
    <name type="scientific">Mobiluncus curtisii ATCC 51333</name>
    <dbReference type="NCBI Taxonomy" id="887326"/>
    <lineage>
        <taxon>Bacteria</taxon>
        <taxon>Bacillati</taxon>
        <taxon>Actinomycetota</taxon>
        <taxon>Actinomycetes</taxon>
        <taxon>Actinomycetales</taxon>
        <taxon>Actinomycetaceae</taxon>
        <taxon>Mobiluncus</taxon>
    </lineage>
</organism>
<dbReference type="InterPro" id="IPR052341">
    <property type="entry name" value="LOG_family_nucleotidases"/>
</dbReference>
<protein>
    <recommendedName>
        <fullName evidence="1">Cytokinin riboside 5'-monophosphate phosphoribohydrolase</fullName>
        <ecNumber evidence="1">3.2.2.n1</ecNumber>
    </recommendedName>
</protein>
<dbReference type="GO" id="GO:0005829">
    <property type="term" value="C:cytosol"/>
    <property type="evidence" value="ECO:0007669"/>
    <property type="project" value="TreeGrafter"/>
</dbReference>
<dbReference type="SUPFAM" id="SSF102405">
    <property type="entry name" value="MCP/YpsA-like"/>
    <property type="match status" value="1"/>
</dbReference>
<accession>E6M0C3</accession>
<keyword evidence="1" id="KW-0203">Cytokinin biosynthesis</keyword>
<evidence type="ECO:0000256" key="1">
    <source>
        <dbReference type="RuleBase" id="RU363015"/>
    </source>
</evidence>
<dbReference type="GO" id="GO:0102682">
    <property type="term" value="F:cytokinin riboside 5'-monophosphate phosphoribohydrolase activity"/>
    <property type="evidence" value="ECO:0007669"/>
    <property type="project" value="RHEA"/>
</dbReference>
<dbReference type="NCBIfam" id="TIGR00730">
    <property type="entry name" value="Rossman fold protein, TIGR00730 family"/>
    <property type="match status" value="1"/>
</dbReference>
<name>E6M0C3_9ACTO</name>
<proteinExistence type="inferred from homology"/>
<dbReference type="InterPro" id="IPR031100">
    <property type="entry name" value="LOG_fam"/>
</dbReference>
<dbReference type="AlphaFoldDB" id="E6M0C3"/>
<dbReference type="Proteomes" id="UP000005573">
    <property type="component" value="Unassembled WGS sequence"/>
</dbReference>
<dbReference type="PANTHER" id="PTHR43393">
    <property type="entry name" value="CYTOKININ RIBOSIDE 5'-MONOPHOSPHATE PHOSPHORIBOHYDROLASE"/>
    <property type="match status" value="1"/>
</dbReference>
<dbReference type="GO" id="GO:0009691">
    <property type="term" value="P:cytokinin biosynthetic process"/>
    <property type="evidence" value="ECO:0007669"/>
    <property type="project" value="UniProtKB-UniRule"/>
</dbReference>
<sequence length="269" mass="29917">MVIRLPSQGKISRTAKAQSRGRKNQNKEQTMKTSYSRRARSRLHRELADQALLRSKVDPKWTEEDPWRVLRIMGEFVDGFESLAEVGKAITVFGSARVEPGTEYYQLGEEIGKVFAEAGFSIITGGGPGLMEAVSKGAHTHDGSTIGLGIELPHEQGINQYVDLGVDFRYFFVRKTMFVKYAQAFVALPGGFGTLDELFECVTLRQTSKIQQYPIVLVGHDFWDGLLGWVRQHLVAEGMVSPDEVDIIQVVETAAEALAAIENTLPKTR</sequence>
<dbReference type="PANTHER" id="PTHR43393:SF3">
    <property type="entry name" value="LYSINE DECARBOXYLASE-LIKE PROTEIN"/>
    <property type="match status" value="1"/>
</dbReference>
<dbReference type="InterPro" id="IPR005269">
    <property type="entry name" value="LOG"/>
</dbReference>
<comment type="catalytic activity">
    <reaction evidence="1">
        <text>9-ribosyl-trans-zeatin 5'-phosphate + H2O = trans-zeatin + D-ribose 5-phosphate</text>
        <dbReference type="Rhea" id="RHEA:48564"/>
        <dbReference type="ChEBI" id="CHEBI:15377"/>
        <dbReference type="ChEBI" id="CHEBI:16522"/>
        <dbReference type="ChEBI" id="CHEBI:78346"/>
        <dbReference type="ChEBI" id="CHEBI:87947"/>
        <dbReference type="EC" id="3.2.2.n1"/>
    </reaction>
</comment>
<comment type="caution">
    <text evidence="3">The sequence shown here is derived from an EMBL/GenBank/DDBJ whole genome shotgun (WGS) entry which is preliminary data.</text>
</comment>
<reference evidence="3 4" key="1">
    <citation type="submission" date="2010-12" db="EMBL/GenBank/DDBJ databases">
        <authorList>
            <person name="Muzny D."/>
            <person name="Qin X."/>
            <person name="Deng J."/>
            <person name="Jiang H."/>
            <person name="Liu Y."/>
            <person name="Qu J."/>
            <person name="Song X.-Z."/>
            <person name="Zhang L."/>
            <person name="Thornton R."/>
            <person name="Coyle M."/>
            <person name="Francisco L."/>
            <person name="Jackson L."/>
            <person name="Javaid M."/>
            <person name="Korchina V."/>
            <person name="Kovar C."/>
            <person name="Mata R."/>
            <person name="Mathew T."/>
            <person name="Ngo R."/>
            <person name="Nguyen L."/>
            <person name="Nguyen N."/>
            <person name="Okwuonu G."/>
            <person name="Ongeri F."/>
            <person name="Pham C."/>
            <person name="Simmons D."/>
            <person name="Wilczek-Boney K."/>
            <person name="Hale W."/>
            <person name="Jakkamsetti A."/>
            <person name="Pham P."/>
            <person name="Ruth R."/>
            <person name="San Lucas F."/>
            <person name="Warren J."/>
            <person name="Zhang J."/>
            <person name="Zhao Z."/>
            <person name="Zhou C."/>
            <person name="Zhu D."/>
            <person name="Lee S."/>
            <person name="Bess C."/>
            <person name="Blankenburg K."/>
            <person name="Forbes L."/>
            <person name="Fu Q."/>
            <person name="Gubbala S."/>
            <person name="Hirani K."/>
            <person name="Jayaseelan J.C."/>
            <person name="Lara F."/>
            <person name="Munidasa M."/>
            <person name="Palculict T."/>
            <person name="Patil S."/>
            <person name="Pu L.-L."/>
            <person name="Saada N."/>
            <person name="Tang L."/>
            <person name="Weissenberger G."/>
            <person name="Zhu Y."/>
            <person name="Hemphill L."/>
            <person name="Shang Y."/>
            <person name="Youmans B."/>
            <person name="Ayvaz T."/>
            <person name="Ross M."/>
            <person name="Santibanez J."/>
            <person name="Aqrawi P."/>
            <person name="Gross S."/>
            <person name="Joshi V."/>
            <person name="Fowler G."/>
            <person name="Nazareth L."/>
            <person name="Reid J."/>
            <person name="Worley K."/>
            <person name="Petrosino J."/>
            <person name="Highlander S."/>
            <person name="Gibbs R."/>
        </authorList>
    </citation>
    <scope>NUCLEOTIDE SEQUENCE [LARGE SCALE GENOMIC DNA]</scope>
    <source>
        <strain evidence="3 4">ATCC 51333</strain>
    </source>
</reference>
<dbReference type="HOGENOM" id="CLU_058336_0_3_11"/>
<evidence type="ECO:0000256" key="2">
    <source>
        <dbReference type="SAM" id="MobiDB-lite"/>
    </source>
</evidence>
<dbReference type="EMBL" id="AEPY01000011">
    <property type="protein sequence ID" value="EFU79403.1"/>
    <property type="molecule type" value="Genomic_DNA"/>
</dbReference>
<dbReference type="Pfam" id="PF03641">
    <property type="entry name" value="Lysine_decarbox"/>
    <property type="match status" value="1"/>
</dbReference>
<evidence type="ECO:0000313" key="4">
    <source>
        <dbReference type="Proteomes" id="UP000005573"/>
    </source>
</evidence>
<gene>
    <name evidence="3" type="ORF">HMPREF0388_1506</name>
</gene>
<evidence type="ECO:0000313" key="3">
    <source>
        <dbReference type="EMBL" id="EFU79403.1"/>
    </source>
</evidence>
<feature type="region of interest" description="Disordered" evidence="2">
    <location>
        <begin position="1"/>
        <end position="40"/>
    </location>
</feature>
<dbReference type="Gene3D" id="3.40.50.450">
    <property type="match status" value="1"/>
</dbReference>
<comment type="similarity">
    <text evidence="1">Belongs to the LOG family.</text>
</comment>